<evidence type="ECO:0000313" key="1">
    <source>
        <dbReference type="EMBL" id="JAE03994.1"/>
    </source>
</evidence>
<protein>
    <submittedName>
        <fullName evidence="1">Uncharacterized protein</fullName>
    </submittedName>
</protein>
<reference evidence="1" key="2">
    <citation type="journal article" date="2015" name="Data Brief">
        <title>Shoot transcriptome of the giant reed, Arundo donax.</title>
        <authorList>
            <person name="Barrero R.A."/>
            <person name="Guerrero F.D."/>
            <person name="Moolhuijzen P."/>
            <person name="Goolsby J.A."/>
            <person name="Tidwell J."/>
            <person name="Bellgard S.E."/>
            <person name="Bellgard M.I."/>
        </authorList>
    </citation>
    <scope>NUCLEOTIDE SEQUENCE</scope>
    <source>
        <tissue evidence="1">Shoot tissue taken approximately 20 cm above the soil surface</tissue>
    </source>
</reference>
<name>A0A0A9EYD9_ARUDO</name>
<sequence>MRQSSSSSRSLDIARRIPSLTLLQFSVYSCRRSLQIRRQKQFG</sequence>
<organism evidence="1">
    <name type="scientific">Arundo donax</name>
    <name type="common">Giant reed</name>
    <name type="synonym">Donax arundinaceus</name>
    <dbReference type="NCBI Taxonomy" id="35708"/>
    <lineage>
        <taxon>Eukaryota</taxon>
        <taxon>Viridiplantae</taxon>
        <taxon>Streptophyta</taxon>
        <taxon>Embryophyta</taxon>
        <taxon>Tracheophyta</taxon>
        <taxon>Spermatophyta</taxon>
        <taxon>Magnoliopsida</taxon>
        <taxon>Liliopsida</taxon>
        <taxon>Poales</taxon>
        <taxon>Poaceae</taxon>
        <taxon>PACMAD clade</taxon>
        <taxon>Arundinoideae</taxon>
        <taxon>Arundineae</taxon>
        <taxon>Arundo</taxon>
    </lineage>
</organism>
<dbReference type="EMBL" id="GBRH01193902">
    <property type="protein sequence ID" value="JAE03994.1"/>
    <property type="molecule type" value="Transcribed_RNA"/>
</dbReference>
<accession>A0A0A9EYD9</accession>
<dbReference type="PROSITE" id="PS51257">
    <property type="entry name" value="PROKAR_LIPOPROTEIN"/>
    <property type="match status" value="1"/>
</dbReference>
<reference evidence="1" key="1">
    <citation type="submission" date="2014-09" db="EMBL/GenBank/DDBJ databases">
        <authorList>
            <person name="Magalhaes I.L.F."/>
            <person name="Oliveira U."/>
            <person name="Santos F.R."/>
            <person name="Vidigal T.H.D.A."/>
            <person name="Brescovit A.D."/>
            <person name="Santos A.J."/>
        </authorList>
    </citation>
    <scope>NUCLEOTIDE SEQUENCE</scope>
    <source>
        <tissue evidence="1">Shoot tissue taken approximately 20 cm above the soil surface</tissue>
    </source>
</reference>
<dbReference type="AlphaFoldDB" id="A0A0A9EYD9"/>
<proteinExistence type="predicted"/>